<dbReference type="Proteomes" id="UP000294933">
    <property type="component" value="Unassembled WGS sequence"/>
</dbReference>
<keyword evidence="4" id="KW-1185">Reference proteome</keyword>
<gene>
    <name evidence="3" type="ORF">BD410DRAFT_785112</name>
</gene>
<reference evidence="3 4" key="1">
    <citation type="submission" date="2018-06" db="EMBL/GenBank/DDBJ databases">
        <title>A transcriptomic atlas of mushroom development highlights an independent origin of complex multicellularity.</title>
        <authorList>
            <consortium name="DOE Joint Genome Institute"/>
            <person name="Krizsan K."/>
            <person name="Almasi E."/>
            <person name="Merenyi Z."/>
            <person name="Sahu N."/>
            <person name="Viragh M."/>
            <person name="Koszo T."/>
            <person name="Mondo S."/>
            <person name="Kiss B."/>
            <person name="Balint B."/>
            <person name="Kues U."/>
            <person name="Barry K."/>
            <person name="Hegedus J.C."/>
            <person name="Henrissat B."/>
            <person name="Johnson J."/>
            <person name="Lipzen A."/>
            <person name="Ohm R."/>
            <person name="Nagy I."/>
            <person name="Pangilinan J."/>
            <person name="Yan J."/>
            <person name="Xiong Y."/>
            <person name="Grigoriev I.V."/>
            <person name="Hibbett D.S."/>
            <person name="Nagy L.G."/>
        </authorList>
    </citation>
    <scope>NUCLEOTIDE SEQUENCE [LARGE SCALE GENOMIC DNA]</scope>
    <source>
        <strain evidence="3 4">SZMC22713</strain>
    </source>
</reference>
<dbReference type="PANTHER" id="PTHR40465:SF1">
    <property type="entry name" value="DUF6534 DOMAIN-CONTAINING PROTEIN"/>
    <property type="match status" value="1"/>
</dbReference>
<keyword evidence="1" id="KW-0812">Transmembrane</keyword>
<dbReference type="PANTHER" id="PTHR40465">
    <property type="entry name" value="CHROMOSOME 1, WHOLE GENOME SHOTGUN SEQUENCE"/>
    <property type="match status" value="1"/>
</dbReference>
<dbReference type="Pfam" id="PF20152">
    <property type="entry name" value="DUF6534"/>
    <property type="match status" value="1"/>
</dbReference>
<accession>A0A4Y7QD03</accession>
<keyword evidence="1" id="KW-1133">Transmembrane helix</keyword>
<dbReference type="STRING" id="50990.A0A4Y7QD03"/>
<evidence type="ECO:0000313" key="3">
    <source>
        <dbReference type="EMBL" id="TDL25236.1"/>
    </source>
</evidence>
<organism evidence="3 4">
    <name type="scientific">Rickenella mellea</name>
    <dbReference type="NCBI Taxonomy" id="50990"/>
    <lineage>
        <taxon>Eukaryota</taxon>
        <taxon>Fungi</taxon>
        <taxon>Dikarya</taxon>
        <taxon>Basidiomycota</taxon>
        <taxon>Agaricomycotina</taxon>
        <taxon>Agaricomycetes</taxon>
        <taxon>Hymenochaetales</taxon>
        <taxon>Rickenellaceae</taxon>
        <taxon>Rickenella</taxon>
    </lineage>
</organism>
<feature type="transmembrane region" description="Helical" evidence="1">
    <location>
        <begin position="218"/>
        <end position="245"/>
    </location>
</feature>
<dbReference type="VEuPathDB" id="FungiDB:BD410DRAFT_785112"/>
<dbReference type="OrthoDB" id="2535105at2759"/>
<feature type="domain" description="DUF6534" evidence="2">
    <location>
        <begin position="190"/>
        <end position="276"/>
    </location>
</feature>
<name>A0A4Y7QD03_9AGAM</name>
<evidence type="ECO:0000259" key="2">
    <source>
        <dbReference type="Pfam" id="PF20152"/>
    </source>
</evidence>
<feature type="transmembrane region" description="Helical" evidence="1">
    <location>
        <begin position="119"/>
        <end position="142"/>
    </location>
</feature>
<evidence type="ECO:0000313" key="4">
    <source>
        <dbReference type="Proteomes" id="UP000294933"/>
    </source>
</evidence>
<dbReference type="InterPro" id="IPR045339">
    <property type="entry name" value="DUF6534"/>
</dbReference>
<protein>
    <recommendedName>
        <fullName evidence="2">DUF6534 domain-containing protein</fullName>
    </recommendedName>
</protein>
<evidence type="ECO:0000256" key="1">
    <source>
        <dbReference type="SAM" id="Phobius"/>
    </source>
</evidence>
<dbReference type="EMBL" id="ML170164">
    <property type="protein sequence ID" value="TDL25236.1"/>
    <property type="molecule type" value="Genomic_DNA"/>
</dbReference>
<feature type="non-terminal residue" evidence="3">
    <location>
        <position position="1"/>
    </location>
</feature>
<sequence>HRYGIRATYIKVSRWIPTFGPARSLNSSPAKLWIMVAPTLGNTIGAMFIGLLLTTLLFGIICLQAYNYYQKFPDDRAHFKIFVRIVSHCVSVFDQYYSVSATNVLLLSSAMYHYLIKNFGNFEALLSPYIFITWMCQLYVATNFRGNRFLTGGIICLTCTHLGKSIRAAKSHNSTTSYTPVLIGMTLGSALACDILITASLCFFLNTKRTGFRRTDSLINTLILFSVCTGLVTSVFATVNIIVFFSMKTNLIHLGIWFLMGELYTTSLLTTLNSRDVFRGQWNHDDRTVDLSTLSSAVRQQPSMMTSQDRKVEYIPLYYVGDKKPKFHFRDGTQSQFT</sequence>
<feature type="transmembrane region" description="Helical" evidence="1">
    <location>
        <begin position="44"/>
        <end position="69"/>
    </location>
</feature>
<keyword evidence="1" id="KW-0472">Membrane</keyword>
<dbReference type="AlphaFoldDB" id="A0A4Y7QD03"/>
<proteinExistence type="predicted"/>
<feature type="transmembrane region" description="Helical" evidence="1">
    <location>
        <begin position="251"/>
        <end position="272"/>
    </location>
</feature>
<feature type="transmembrane region" description="Helical" evidence="1">
    <location>
        <begin position="181"/>
        <end position="206"/>
    </location>
</feature>